<evidence type="ECO:0000313" key="2">
    <source>
        <dbReference type="Proteomes" id="UP000005436"/>
    </source>
</evidence>
<reference evidence="2" key="1">
    <citation type="submission" date="2011-12" db="EMBL/GenBank/DDBJ databases">
        <title>Complete sequence of Tannerella forsythia ATCC 43037.</title>
        <authorList>
            <person name="Dewhirst F."/>
            <person name="Tanner A."/>
            <person name="Izard J."/>
            <person name="Brinkac L."/>
            <person name="Durkin A.S."/>
            <person name="Hostetler J."/>
            <person name="Shetty J."/>
            <person name="Torralba M."/>
            <person name="Gill S."/>
            <person name="Nelson K."/>
        </authorList>
    </citation>
    <scope>NUCLEOTIDE SEQUENCE [LARGE SCALE GENOMIC DNA]</scope>
    <source>
        <strain evidence="2">ATCC 43037 / JCM 10827 / CCUG 33226 / KCTC 5666 / FDC 338</strain>
    </source>
</reference>
<keyword evidence="2" id="KW-1185">Reference proteome</keyword>
<accession>G8UK64</accession>
<dbReference type="HOGENOM" id="CLU_063620_0_0_10"/>
<organism evidence="1 2">
    <name type="scientific">Tannerella forsythia (strain ATCC 43037 / JCM 10827 / CCUG 21028 A / KCTC 5666 / FDC 338)</name>
    <name type="common">Bacteroides forsythus</name>
    <dbReference type="NCBI Taxonomy" id="203275"/>
    <lineage>
        <taxon>Bacteria</taxon>
        <taxon>Pseudomonadati</taxon>
        <taxon>Bacteroidota</taxon>
        <taxon>Bacteroidia</taxon>
        <taxon>Bacteroidales</taxon>
        <taxon>Tannerellaceae</taxon>
        <taxon>Tannerella</taxon>
    </lineage>
</organism>
<dbReference type="PATRIC" id="fig|203275.8.peg.329"/>
<dbReference type="AlphaFoldDB" id="G8UK64"/>
<gene>
    <name evidence="1" type="ordered locus">BFO_0372</name>
</gene>
<dbReference type="STRING" id="203275.BFO_0372"/>
<proteinExistence type="predicted"/>
<dbReference type="RefSeq" id="WP_014223830.1">
    <property type="nucleotide sequence ID" value="NC_016610.1"/>
</dbReference>
<dbReference type="InterPro" id="IPR011467">
    <property type="entry name" value="DUF1573"/>
</dbReference>
<dbReference type="Gene3D" id="2.60.40.10">
    <property type="entry name" value="Immunoglobulins"/>
    <property type="match status" value="1"/>
</dbReference>
<dbReference type="PANTHER" id="PTHR37833">
    <property type="entry name" value="LIPOPROTEIN-RELATED"/>
    <property type="match status" value="1"/>
</dbReference>
<sequence>MEMVKSWQEKEIIFPEGLIFTKYGKDTVQYNIPVSNYKIIMYVDSVGCTSCKLQLHKWKDFITEVHSLTNDAVPILFFFYPKDRREIPLLLKQDSINIPVCIDELNRLNQINHFPSHQMYQCFLLDKENKVICIGNPIHNRKIRDIYLSTISNGKYNPSVQPSGITRIEADKTEFDLGSLKEGDSRKICVTIRNIGKLPLIIHDARTSCGCVQIDYIKRPVASGNTTEINLTYHTDKTGLINKTVSIYGNMDTSPLTINLKGEVKAN</sequence>
<name>G8UK64_TANFA</name>
<dbReference type="EMBL" id="CP003191">
    <property type="protein sequence ID" value="AEW21119.1"/>
    <property type="molecule type" value="Genomic_DNA"/>
</dbReference>
<dbReference type="PANTHER" id="PTHR37833:SF1">
    <property type="entry name" value="SIGNAL PEPTIDE PROTEIN"/>
    <property type="match status" value="1"/>
</dbReference>
<evidence type="ECO:0008006" key="3">
    <source>
        <dbReference type="Google" id="ProtNLM"/>
    </source>
</evidence>
<dbReference type="GeneID" id="34757758"/>
<dbReference type="KEGG" id="tfo:BFO_0372"/>
<evidence type="ECO:0000313" key="1">
    <source>
        <dbReference type="EMBL" id="AEW21119.1"/>
    </source>
</evidence>
<dbReference type="Proteomes" id="UP000005436">
    <property type="component" value="Chromosome"/>
</dbReference>
<dbReference type="Pfam" id="PF07610">
    <property type="entry name" value="DUF1573"/>
    <property type="match status" value="1"/>
</dbReference>
<dbReference type="InterPro" id="IPR013783">
    <property type="entry name" value="Ig-like_fold"/>
</dbReference>
<protein>
    <recommendedName>
        <fullName evidence="3">DUF1573 domain-containing protein</fullName>
    </recommendedName>
</protein>
<dbReference type="eggNOG" id="ENOG502ZMZD">
    <property type="taxonomic scope" value="Bacteria"/>
</dbReference>